<keyword evidence="5" id="KW-0472">Membrane</keyword>
<dbReference type="Pfam" id="PF00084">
    <property type="entry name" value="Sushi"/>
    <property type="match status" value="2"/>
</dbReference>
<evidence type="ECO:0000256" key="4">
    <source>
        <dbReference type="PROSITE-ProRule" id="PRU00302"/>
    </source>
</evidence>
<proteinExistence type="predicted"/>
<feature type="domain" description="Sushi" evidence="7">
    <location>
        <begin position="228"/>
        <end position="287"/>
    </location>
</feature>
<dbReference type="PANTHER" id="PTHR45656:SF4">
    <property type="entry name" value="PROTEIN CBR-CLEC-78"/>
    <property type="match status" value="1"/>
</dbReference>
<evidence type="ECO:0000256" key="2">
    <source>
        <dbReference type="ARBA" id="ARBA00022737"/>
    </source>
</evidence>
<feature type="transmembrane region" description="Helical" evidence="5">
    <location>
        <begin position="409"/>
        <end position="429"/>
    </location>
</feature>
<dbReference type="CDD" id="cd00037">
    <property type="entry name" value="CLECT"/>
    <property type="match status" value="1"/>
</dbReference>
<evidence type="ECO:0000256" key="5">
    <source>
        <dbReference type="SAM" id="Phobius"/>
    </source>
</evidence>
<keyword evidence="8" id="KW-1185">Reference proteome</keyword>
<keyword evidence="2" id="KW-0677">Repeat</keyword>
<dbReference type="WBParaSite" id="nRc.2.0.1.t14622-RA">
    <property type="protein sequence ID" value="nRc.2.0.1.t14622-RA"/>
    <property type="gene ID" value="nRc.2.0.1.g14622"/>
</dbReference>
<dbReference type="SMART" id="SM00032">
    <property type="entry name" value="CCP"/>
    <property type="match status" value="2"/>
</dbReference>
<feature type="disulfide bond" evidence="4">
    <location>
        <begin position="258"/>
        <end position="285"/>
    </location>
</feature>
<dbReference type="SUPFAM" id="SSF57535">
    <property type="entry name" value="Complement control module/SCR domain"/>
    <property type="match status" value="2"/>
</dbReference>
<keyword evidence="5" id="KW-0812">Transmembrane</keyword>
<dbReference type="InterPro" id="IPR016186">
    <property type="entry name" value="C-type_lectin-like/link_sf"/>
</dbReference>
<dbReference type="PANTHER" id="PTHR45656">
    <property type="entry name" value="PROTEIN CBR-CLEC-78"/>
    <property type="match status" value="1"/>
</dbReference>
<dbReference type="InterPro" id="IPR051277">
    <property type="entry name" value="SEZ6_CSMD_C4BPB_Regulators"/>
</dbReference>
<dbReference type="InterPro" id="IPR001304">
    <property type="entry name" value="C-type_lectin-like"/>
</dbReference>
<dbReference type="PROSITE" id="PS50041">
    <property type="entry name" value="C_TYPE_LECTIN_2"/>
    <property type="match status" value="1"/>
</dbReference>
<keyword evidence="3 4" id="KW-1015">Disulfide bond</keyword>
<keyword evidence="1" id="KW-0732">Signal</keyword>
<dbReference type="InterPro" id="IPR035976">
    <property type="entry name" value="Sushi/SCR/CCP_sf"/>
</dbReference>
<dbReference type="InterPro" id="IPR000436">
    <property type="entry name" value="Sushi_SCR_CCP_dom"/>
</dbReference>
<organism evidence="8 9">
    <name type="scientific">Romanomermis culicivorax</name>
    <name type="common">Nematode worm</name>
    <dbReference type="NCBI Taxonomy" id="13658"/>
    <lineage>
        <taxon>Eukaryota</taxon>
        <taxon>Metazoa</taxon>
        <taxon>Ecdysozoa</taxon>
        <taxon>Nematoda</taxon>
        <taxon>Enoplea</taxon>
        <taxon>Dorylaimia</taxon>
        <taxon>Mermithida</taxon>
        <taxon>Mermithoidea</taxon>
        <taxon>Mermithidae</taxon>
        <taxon>Romanomermis</taxon>
    </lineage>
</organism>
<keyword evidence="5" id="KW-1133">Transmembrane helix</keyword>
<dbReference type="CDD" id="cd00033">
    <property type="entry name" value="CCP"/>
    <property type="match status" value="2"/>
</dbReference>
<evidence type="ECO:0000313" key="9">
    <source>
        <dbReference type="WBParaSite" id="nRc.2.0.1.t14622-RA"/>
    </source>
</evidence>
<evidence type="ECO:0000259" key="7">
    <source>
        <dbReference type="PROSITE" id="PS50923"/>
    </source>
</evidence>
<accession>A0A915IKC0</accession>
<name>A0A915IKC0_ROMCU</name>
<reference evidence="9" key="1">
    <citation type="submission" date="2022-11" db="UniProtKB">
        <authorList>
            <consortium name="WormBaseParasite"/>
        </authorList>
    </citation>
    <scope>IDENTIFICATION</scope>
</reference>
<dbReference type="Proteomes" id="UP000887565">
    <property type="component" value="Unplaced"/>
</dbReference>
<dbReference type="AlphaFoldDB" id="A0A915IKC0"/>
<protein>
    <submittedName>
        <fullName evidence="9">Uncharacterized protein</fullName>
    </submittedName>
</protein>
<evidence type="ECO:0000256" key="3">
    <source>
        <dbReference type="ARBA" id="ARBA00023157"/>
    </source>
</evidence>
<evidence type="ECO:0000259" key="6">
    <source>
        <dbReference type="PROSITE" id="PS50041"/>
    </source>
</evidence>
<comment type="caution">
    <text evidence="4">Lacks conserved residue(s) required for the propagation of feature annotation.</text>
</comment>
<evidence type="ECO:0000256" key="1">
    <source>
        <dbReference type="ARBA" id="ARBA00022729"/>
    </source>
</evidence>
<feature type="domain" description="Sushi" evidence="7">
    <location>
        <begin position="329"/>
        <end position="390"/>
    </location>
</feature>
<keyword evidence="4" id="KW-0768">Sushi</keyword>
<evidence type="ECO:0000313" key="8">
    <source>
        <dbReference type="Proteomes" id="UP000887565"/>
    </source>
</evidence>
<feature type="domain" description="C-type lectin" evidence="6">
    <location>
        <begin position="93"/>
        <end position="224"/>
    </location>
</feature>
<dbReference type="Gene3D" id="3.10.100.10">
    <property type="entry name" value="Mannose-Binding Protein A, subunit A"/>
    <property type="match status" value="1"/>
</dbReference>
<dbReference type="InterPro" id="IPR016187">
    <property type="entry name" value="CTDL_fold"/>
</dbReference>
<dbReference type="PROSITE" id="PS50923">
    <property type="entry name" value="SUSHI"/>
    <property type="match status" value="2"/>
</dbReference>
<dbReference type="SUPFAM" id="SSF56436">
    <property type="entry name" value="C-type lectin-like"/>
    <property type="match status" value="1"/>
</dbReference>
<dbReference type="Gene3D" id="2.10.70.10">
    <property type="entry name" value="Complement Module, domain 1"/>
    <property type="match status" value="2"/>
</dbReference>
<sequence length="556" mass="62009">MPPDLPYASQNLLITTWTGLSDQNATICYKHVGPLDLRKLHTFVCPKKTLARLVRIIIHNSPLRLCEVHVFSIKSASKGQCPSVSGLRLWNIFADQCIYGSLQTATYEEARKACGQFGGTLLIDPHGIYRPFVIAYLNHNPSTSSQFYWIGYKMISPGRWEWQNGLLTSNELIPGSLSTVEFWNDRKSKEINSSALFYGAVMTDIFHFRWLPSLQAVWYNWICQLPVSRCSFPGQPINCGVKVSEDAPKVNSSAVYFCEKDLELVGPHSRNCQKTGLWTDETPICSSPTCAIPDQFLGLKTTLLNGTTTVDSVVEHICEEKLLLIGSDVECPPPPDIENGFSILLDNDTVYSSRLRYECFVGFNLRGSYILQCNSSGLWSNYIDFPTCELSPLVSPLVFENLRGKASTILISVLLSLIFAALLLITIVYKRNKRFRASLLSIYENVSASSLINGFNAGQSKSSNSEPDVLYAFPNNIGSESSRKSESSLYSGNIYETASTVLPYVPRKDNNSKSEYRNRFASEIGKIVYLQPVNGDMLVYQELVVSTQTKPLSAGE</sequence>